<dbReference type="Pfam" id="PF26413">
    <property type="entry name" value="DUF8108"/>
    <property type="match status" value="1"/>
</dbReference>
<dbReference type="InterPro" id="IPR058421">
    <property type="entry name" value="DUF8108_C"/>
</dbReference>
<dbReference type="EMBL" id="CP048739">
    <property type="protein sequence ID" value="QIB76377.1"/>
    <property type="molecule type" value="Genomic_DNA"/>
</dbReference>
<sequence length="152" mass="15972">MQPVLGAVPPSALLSSDLRKLTVAVSLLTSAFFAFLAGLLLAQLPVAGALAYGPILWLHCYAAGYVSYSPTAFDYRRTLEAQSAHVTSCTVCEGSDDDGVCRRYGEQLVVAGIPLTTTEDGENWYCASCHAVEHGGGGSTAAAERVAESERN</sequence>
<accession>A0A6C0UMB3</accession>
<evidence type="ECO:0000313" key="3">
    <source>
        <dbReference type="Proteomes" id="UP000465846"/>
    </source>
</evidence>
<feature type="domain" description="DUF8108" evidence="1">
    <location>
        <begin position="67"/>
        <end position="130"/>
    </location>
</feature>
<protein>
    <recommendedName>
        <fullName evidence="1">DUF8108 domain-containing protein</fullName>
    </recommendedName>
</protein>
<dbReference type="Proteomes" id="UP000465846">
    <property type="component" value="Chromosome"/>
</dbReference>
<evidence type="ECO:0000259" key="1">
    <source>
        <dbReference type="Pfam" id="PF26413"/>
    </source>
</evidence>
<gene>
    <name evidence="2" type="ORF">G3I44_02895</name>
</gene>
<proteinExistence type="predicted"/>
<dbReference type="AlphaFoldDB" id="A0A6C0UMB3"/>
<reference evidence="2 3" key="1">
    <citation type="submission" date="2020-02" db="EMBL/GenBank/DDBJ databases">
        <title>Whole genome sequence of Halogeometricum borinquense strain wsp4.</title>
        <authorList>
            <person name="Verma D.K."/>
            <person name="Gopal K."/>
            <person name="Prasad E.S."/>
        </authorList>
    </citation>
    <scope>NUCLEOTIDE SEQUENCE [LARGE SCALE GENOMIC DNA]</scope>
    <source>
        <strain evidence="3">wsp4</strain>
    </source>
</reference>
<organism evidence="2 3">
    <name type="scientific">Halogeometricum borinquense</name>
    <dbReference type="NCBI Taxonomy" id="60847"/>
    <lineage>
        <taxon>Archaea</taxon>
        <taxon>Methanobacteriati</taxon>
        <taxon>Methanobacteriota</taxon>
        <taxon>Stenosarchaea group</taxon>
        <taxon>Halobacteria</taxon>
        <taxon>Halobacteriales</taxon>
        <taxon>Haloferacaceae</taxon>
        <taxon>Halogeometricum</taxon>
    </lineage>
</organism>
<name>A0A6C0UMB3_9EURY</name>
<evidence type="ECO:0000313" key="2">
    <source>
        <dbReference type="EMBL" id="QIB76377.1"/>
    </source>
</evidence>